<evidence type="ECO:0000313" key="3">
    <source>
        <dbReference type="Proteomes" id="UP000594468"/>
    </source>
</evidence>
<accession>A0A7S8E655</accession>
<dbReference type="Gene3D" id="2.30.30.40">
    <property type="entry name" value="SH3 Domains"/>
    <property type="match status" value="1"/>
</dbReference>
<dbReference type="EMBL" id="CP062983">
    <property type="protein sequence ID" value="QPC81081.1"/>
    <property type="molecule type" value="Genomic_DNA"/>
</dbReference>
<feature type="compositionally biased region" description="Acidic residues" evidence="1">
    <location>
        <begin position="780"/>
        <end position="820"/>
    </location>
</feature>
<dbReference type="RefSeq" id="WP_195169154.1">
    <property type="nucleotide sequence ID" value="NZ_CP062983.1"/>
</dbReference>
<reference evidence="2 3" key="1">
    <citation type="submission" date="2020-02" db="EMBL/GenBank/DDBJ databases">
        <authorList>
            <person name="Zheng R.K."/>
            <person name="Sun C.M."/>
        </authorList>
    </citation>
    <scope>NUCLEOTIDE SEQUENCE [LARGE SCALE GENOMIC DNA]</scope>
    <source>
        <strain evidence="3">rifampicinis</strain>
    </source>
</reference>
<sequence>MGNELKMAAGQHIDLLPYFYGAEQGRVGFQIGAEQLRVHHQSGDGDNWVQFLLSKNLNAEQFRIQYGWIMRGWDTSPDLPTFYKTWTQTTSGEFVTGHAWFPRYAAPGTVFITNGWTQFFYKGFFISAEGTSTQDNHVPGEPKGERYYDSWRVTFLGKYDEMSPGPGYAMRKDVVKFKSEANINGNWVIQEVYYFQHGYGMIGWQKYASGILKVTAWWDNDRAEPRQLYTPPGGWPDIAAAAIHTTLPYYFANTSEPEPEPSPAPEVLSPVRPDLFKDDFAVADLIPYAEAIRHPENTAIWMEPGDLDPAVGLSADEILQAVVDGELAGILALCTGATVKNRGLSDFEWTKQAAANHPQLMVCVRHYSLFGDSHVHQFERTTWKRHKPGEMLMKMAQIKAQGWPSNVWHELELCEPDLDGRKETFIALCQWYLEVIRGNMVIGLPILLFSFGVGTYERAWLDDPVVKELTDLVKQRPDLFQMDGHEYSMGHGSMTLRKDYPAGVFVPEVARNPARWSATYERALDEHWHYGRHEWWDMPFVRTECWLDVMSDVQSIPVAKLEQAGWIVPPLNPAEKVDDYMRREFGMAEFHTNIRGYSTMRRYADRIFETTLSDDQFAAFVYIMMCHVLSTTKGRSRADFVFGANNDWHHGQDAGHDIARHLYRKFWALLARPSAKEGTMPTNEEHVNVQSKATQWTNVRSQPTTVSAVVGKLLAGTKYEAYLNYADDFGEANGEHWAAIRVKIGEAWLSGYVALDWIAWADVRHTQELPAVDPDPAPGEPEEGPEETPEQPEETPEEPAQPEEPEEPEETPETQPEEPEVPYKPTTPDLPMYGIEVRTRIFEMDDVQRAIVAYSNIEYGLRILDINFHHLTPQQAIEALQTAAAKNAAAMLEAQV</sequence>
<evidence type="ECO:0000313" key="2">
    <source>
        <dbReference type="EMBL" id="QPC81081.1"/>
    </source>
</evidence>
<feature type="region of interest" description="Disordered" evidence="1">
    <location>
        <begin position="769"/>
        <end position="830"/>
    </location>
</feature>
<organism evidence="2 3">
    <name type="scientific">Phototrophicus methaneseepsis</name>
    <dbReference type="NCBI Taxonomy" id="2710758"/>
    <lineage>
        <taxon>Bacteria</taxon>
        <taxon>Bacillati</taxon>
        <taxon>Chloroflexota</taxon>
        <taxon>Candidatus Thermofontia</taxon>
        <taxon>Phototrophicales</taxon>
        <taxon>Phototrophicaceae</taxon>
        <taxon>Phototrophicus</taxon>
    </lineage>
</organism>
<gene>
    <name evidence="2" type="ORF">G4Y79_15360</name>
</gene>
<keyword evidence="3" id="KW-1185">Reference proteome</keyword>
<dbReference type="AlphaFoldDB" id="A0A7S8E655"/>
<evidence type="ECO:0000256" key="1">
    <source>
        <dbReference type="SAM" id="MobiDB-lite"/>
    </source>
</evidence>
<name>A0A7S8E655_9CHLR</name>
<proteinExistence type="predicted"/>
<protein>
    <submittedName>
        <fullName evidence="2">Uncharacterized protein</fullName>
    </submittedName>
</protein>
<dbReference type="KEGG" id="pmet:G4Y79_15360"/>
<dbReference type="Proteomes" id="UP000594468">
    <property type="component" value="Chromosome"/>
</dbReference>